<reference evidence="2 3" key="1">
    <citation type="journal article" date="2021" name="Int. J. Syst. Evol. Microbiol.">
        <title>Reticulibacter mediterranei gen. nov., sp. nov., within the new family Reticulibacteraceae fam. nov., and Ktedonospora formicarum gen. nov., sp. nov., Ktedonobacter robiniae sp. nov., Dictyobacter formicarum sp. nov. and Dictyobacter arantiisoli sp. nov., belonging to the class Ktedonobacteria.</title>
        <authorList>
            <person name="Yabe S."/>
            <person name="Zheng Y."/>
            <person name="Wang C.M."/>
            <person name="Sakai Y."/>
            <person name="Abe K."/>
            <person name="Yokota A."/>
            <person name="Donadio S."/>
            <person name="Cavaletti L."/>
            <person name="Monciardini P."/>
        </authorList>
    </citation>
    <scope>NUCLEOTIDE SEQUENCE [LARGE SCALE GENOMIC DNA]</scope>
    <source>
        <strain evidence="2 3">SOSP1-9</strain>
    </source>
</reference>
<comment type="caution">
    <text evidence="2">The sequence shown here is derived from an EMBL/GenBank/DDBJ whole genome shotgun (WGS) entry which is preliminary data.</text>
</comment>
<dbReference type="PANTHER" id="PTHR34047">
    <property type="entry name" value="NUCLEAR INTRON MATURASE 1, MITOCHONDRIAL-RELATED"/>
    <property type="match status" value="1"/>
</dbReference>
<organism evidence="2 3">
    <name type="scientific">Dictyobacter formicarum</name>
    <dbReference type="NCBI Taxonomy" id="2778368"/>
    <lineage>
        <taxon>Bacteria</taxon>
        <taxon>Bacillati</taxon>
        <taxon>Chloroflexota</taxon>
        <taxon>Ktedonobacteria</taxon>
        <taxon>Ktedonobacterales</taxon>
        <taxon>Dictyobacteraceae</taxon>
        <taxon>Dictyobacter</taxon>
    </lineage>
</organism>
<evidence type="ECO:0000259" key="1">
    <source>
        <dbReference type="PROSITE" id="PS50878"/>
    </source>
</evidence>
<sequence>MKMPVIADRCLQAMVKNALEPFWEAKFEGTSYGFRPGRSCHDAIAKIYVLARPNKTKKWVLDADIKSAFDQISHEALLQVIGPVPGRELIKQWLKAGYVEEEVFHATEQGTPQGGVITPPTMLPKRF</sequence>
<dbReference type="PANTHER" id="PTHR34047:SF10">
    <property type="entry name" value="GROUP II INTRON-ASSOCIATED OPEN READING FRAME"/>
    <property type="match status" value="1"/>
</dbReference>
<feature type="domain" description="Reverse transcriptase" evidence="1">
    <location>
        <begin position="1"/>
        <end position="127"/>
    </location>
</feature>
<dbReference type="CDD" id="cd01651">
    <property type="entry name" value="RT_G2_intron"/>
    <property type="match status" value="1"/>
</dbReference>
<name>A0ABQ3V9M5_9CHLR</name>
<dbReference type="InterPro" id="IPR043502">
    <property type="entry name" value="DNA/RNA_pol_sf"/>
</dbReference>
<gene>
    <name evidence="2" type="ORF">KSZ_04070</name>
</gene>
<dbReference type="InterPro" id="IPR000477">
    <property type="entry name" value="RT_dom"/>
</dbReference>
<dbReference type="PROSITE" id="PS50878">
    <property type="entry name" value="RT_POL"/>
    <property type="match status" value="1"/>
</dbReference>
<keyword evidence="3" id="KW-1185">Reference proteome</keyword>
<dbReference type="InterPro" id="IPR051083">
    <property type="entry name" value="GrpII_Intron_Splice-Mob/Def"/>
</dbReference>
<proteinExistence type="predicted"/>
<evidence type="ECO:0000313" key="3">
    <source>
        <dbReference type="Proteomes" id="UP000635565"/>
    </source>
</evidence>
<dbReference type="Proteomes" id="UP000635565">
    <property type="component" value="Unassembled WGS sequence"/>
</dbReference>
<dbReference type="EMBL" id="BNJJ01000001">
    <property type="protein sequence ID" value="GHO82401.1"/>
    <property type="molecule type" value="Genomic_DNA"/>
</dbReference>
<dbReference type="Pfam" id="PF00078">
    <property type="entry name" value="RVT_1"/>
    <property type="match status" value="1"/>
</dbReference>
<accession>A0ABQ3V9M5</accession>
<evidence type="ECO:0000313" key="2">
    <source>
        <dbReference type="EMBL" id="GHO82401.1"/>
    </source>
</evidence>
<dbReference type="SUPFAM" id="SSF56672">
    <property type="entry name" value="DNA/RNA polymerases"/>
    <property type="match status" value="1"/>
</dbReference>
<protein>
    <recommendedName>
        <fullName evidence="1">Reverse transcriptase domain-containing protein</fullName>
    </recommendedName>
</protein>